<evidence type="ECO:0008006" key="4">
    <source>
        <dbReference type="Google" id="ProtNLM"/>
    </source>
</evidence>
<feature type="signal peptide" evidence="1">
    <location>
        <begin position="1"/>
        <end position="21"/>
    </location>
</feature>
<accession>A0A7S9DYZ0</accession>
<dbReference type="AlphaFoldDB" id="A0A7S9DYZ0"/>
<protein>
    <recommendedName>
        <fullName evidence="4">Tetratricopeptide repeat protein</fullName>
    </recommendedName>
</protein>
<evidence type="ECO:0000313" key="3">
    <source>
        <dbReference type="Proteomes" id="UP000595095"/>
    </source>
</evidence>
<dbReference type="InterPro" id="IPR011990">
    <property type="entry name" value="TPR-like_helical_dom_sf"/>
</dbReference>
<gene>
    <name evidence="2" type="ORF">IT774_01265</name>
</gene>
<keyword evidence="1" id="KW-0732">Signal</keyword>
<dbReference type="Proteomes" id="UP000595095">
    <property type="component" value="Chromosome"/>
</dbReference>
<sequence>MRPEQSIFIFIMVLLGVSACAAPVTSPEKAPEPLTWQPYYSTHGVPVVPVLNEHDVYVLSETQRETFMRWFEAPAQQHLPPHKRLAAYLENTLYGFSFNGSTHTAQEAAREGEGNCLSLAILTAAYARLAGLEIKFQRVNSPPLYKKYGDLMLISSHVRTKILKPDVKEASASENTLRIARGGVIIDYFSQFDNVTGGYVTADEVTAMFYRNHVAQALIENRYPEAFWLAHKALTLAPTDPENVTAMALTLRRLGRGEEADNLYQRSVEAGVNNITLLSNYEKRLKMVGKYAQADEIEKLILDNEDHNPYAWIALGHERLVAKQPRRAEILFKKALRRAPYLDDIYLGLASSYFLQGKRLLAEQALLQAQELAWDEKSKLRYEKKRSVLESF</sequence>
<name>A0A7S9DYZ0_9ALTE</name>
<dbReference type="Gene3D" id="1.25.40.10">
    <property type="entry name" value="Tetratricopeptide repeat domain"/>
    <property type="match status" value="1"/>
</dbReference>
<dbReference type="GO" id="GO:0035269">
    <property type="term" value="P:protein O-linked glycosylation via mannose"/>
    <property type="evidence" value="ECO:0007669"/>
    <property type="project" value="TreeGrafter"/>
</dbReference>
<dbReference type="KEGG" id="smaa:IT774_01265"/>
<evidence type="ECO:0000313" key="2">
    <source>
        <dbReference type="EMBL" id="QPG05920.1"/>
    </source>
</evidence>
<dbReference type="PANTHER" id="PTHR44216">
    <property type="entry name" value="PROTEIN O-MANNOSYL-TRANSFERASE TMTC2"/>
    <property type="match status" value="1"/>
</dbReference>
<organism evidence="2 3">
    <name type="scientific">Salinimonas marina</name>
    <dbReference type="NCBI Taxonomy" id="2785918"/>
    <lineage>
        <taxon>Bacteria</taxon>
        <taxon>Pseudomonadati</taxon>
        <taxon>Pseudomonadota</taxon>
        <taxon>Gammaproteobacteria</taxon>
        <taxon>Alteromonadales</taxon>
        <taxon>Alteromonadaceae</taxon>
        <taxon>Alteromonas/Salinimonas group</taxon>
        <taxon>Salinimonas</taxon>
    </lineage>
</organism>
<keyword evidence="3" id="KW-1185">Reference proteome</keyword>
<dbReference type="SUPFAM" id="SSF48452">
    <property type="entry name" value="TPR-like"/>
    <property type="match status" value="1"/>
</dbReference>
<feature type="chain" id="PRO_5033019242" description="Tetratricopeptide repeat protein" evidence="1">
    <location>
        <begin position="22"/>
        <end position="392"/>
    </location>
</feature>
<reference evidence="2 3" key="1">
    <citation type="submission" date="2020-11" db="EMBL/GenBank/DDBJ databases">
        <title>Complete genome sequence for Salinimonas sp. strain G2-b.</title>
        <authorList>
            <person name="Park S.-J."/>
        </authorList>
    </citation>
    <scope>NUCLEOTIDE SEQUENCE [LARGE SCALE GENOMIC DNA]</scope>
    <source>
        <strain evidence="2 3">G2-b</strain>
    </source>
</reference>
<dbReference type="RefSeq" id="WP_195811002.1">
    <property type="nucleotide sequence ID" value="NZ_CP064795.1"/>
</dbReference>
<dbReference type="PANTHER" id="PTHR44216:SF3">
    <property type="entry name" value="PROTEIN O-MANNOSYL-TRANSFERASE TMTC2"/>
    <property type="match status" value="1"/>
</dbReference>
<dbReference type="InterPro" id="IPR052384">
    <property type="entry name" value="TMTC_O-mannosyltransferase"/>
</dbReference>
<dbReference type="GO" id="GO:0000030">
    <property type="term" value="F:mannosyltransferase activity"/>
    <property type="evidence" value="ECO:0007669"/>
    <property type="project" value="TreeGrafter"/>
</dbReference>
<dbReference type="EMBL" id="CP064795">
    <property type="protein sequence ID" value="QPG05920.1"/>
    <property type="molecule type" value="Genomic_DNA"/>
</dbReference>
<dbReference type="PROSITE" id="PS51257">
    <property type="entry name" value="PROKAR_LIPOPROTEIN"/>
    <property type="match status" value="1"/>
</dbReference>
<proteinExistence type="predicted"/>
<evidence type="ECO:0000256" key="1">
    <source>
        <dbReference type="SAM" id="SignalP"/>
    </source>
</evidence>